<accession>A0ABD3G121</accession>
<comment type="caution">
    <text evidence="2">The sequence shown here is derived from an EMBL/GenBank/DDBJ whole genome shotgun (WGS) entry which is preliminary data.</text>
</comment>
<feature type="region of interest" description="Disordered" evidence="1">
    <location>
        <begin position="208"/>
        <end position="261"/>
    </location>
</feature>
<feature type="region of interest" description="Disordered" evidence="1">
    <location>
        <begin position="125"/>
        <end position="171"/>
    </location>
</feature>
<proteinExistence type="predicted"/>
<name>A0ABD3G121_9STRA</name>
<dbReference type="EMBL" id="JBIMZQ010000003">
    <property type="protein sequence ID" value="KAL3672858.1"/>
    <property type="molecule type" value="Genomic_DNA"/>
</dbReference>
<dbReference type="Proteomes" id="UP001632037">
    <property type="component" value="Unassembled WGS sequence"/>
</dbReference>
<evidence type="ECO:0000313" key="3">
    <source>
        <dbReference type="Proteomes" id="UP001632037"/>
    </source>
</evidence>
<feature type="compositionally biased region" description="Polar residues" evidence="1">
    <location>
        <begin position="251"/>
        <end position="260"/>
    </location>
</feature>
<keyword evidence="3" id="KW-1185">Reference proteome</keyword>
<protein>
    <submittedName>
        <fullName evidence="2">Uncharacterized protein</fullName>
    </submittedName>
</protein>
<feature type="compositionally biased region" description="Basic and acidic residues" evidence="1">
    <location>
        <begin position="209"/>
        <end position="220"/>
    </location>
</feature>
<gene>
    <name evidence="2" type="ORF">V7S43_002160</name>
</gene>
<sequence>MPWLARHDPVITWEKRTLVRFNNLSATESDGPVSAARAPAGACGSHVEAAAAAAASDRRRRPLTTPGVVERKCVLTQKSESETKGHLSEGHVPVSVPVPVLLNAYSEPISKPVSLEVLQASKGRADNSASAPGADVTGAGPLVLGTSEDTSAPGADGGASVPGTDDAARGAGACKRPALHKLARSRAAELHTMSGKQVGLDCARQRMSSADDHCDNDPSKAKARGRGAPGARLQGRTSRRKPQKLRESRSGTETGVSAGQTPDVKTLNVFTRTGTGLQYQKMRLENPPTCASALTALPVMSWKCFARDLYDGYIEQICILSDVERVEREAEELKQLAIDGFTESDDPLSAKTKKQRFEEQS</sequence>
<organism evidence="2 3">
    <name type="scientific">Phytophthora oleae</name>
    <dbReference type="NCBI Taxonomy" id="2107226"/>
    <lineage>
        <taxon>Eukaryota</taxon>
        <taxon>Sar</taxon>
        <taxon>Stramenopiles</taxon>
        <taxon>Oomycota</taxon>
        <taxon>Peronosporomycetes</taxon>
        <taxon>Peronosporales</taxon>
        <taxon>Peronosporaceae</taxon>
        <taxon>Phytophthora</taxon>
    </lineage>
</organism>
<evidence type="ECO:0000256" key="1">
    <source>
        <dbReference type="SAM" id="MobiDB-lite"/>
    </source>
</evidence>
<dbReference type="AlphaFoldDB" id="A0ABD3G121"/>
<evidence type="ECO:0000313" key="2">
    <source>
        <dbReference type="EMBL" id="KAL3672858.1"/>
    </source>
</evidence>
<reference evidence="2 3" key="1">
    <citation type="submission" date="2024-09" db="EMBL/GenBank/DDBJ databases">
        <title>Genome sequencing and assembly of Phytophthora oleae, isolate VK10A, causative agent of rot of olive drupes.</title>
        <authorList>
            <person name="Conti Taguali S."/>
            <person name="Riolo M."/>
            <person name="La Spada F."/>
            <person name="Cacciola S.O."/>
            <person name="Dionisio G."/>
        </authorList>
    </citation>
    <scope>NUCLEOTIDE SEQUENCE [LARGE SCALE GENOMIC DNA]</scope>
    <source>
        <strain evidence="2 3">VK10A</strain>
    </source>
</reference>